<evidence type="ECO:0000256" key="1">
    <source>
        <dbReference type="SAM" id="MobiDB-lite"/>
    </source>
</evidence>
<gene>
    <name evidence="4" type="ORF">A7D17_08205</name>
    <name evidence="3" type="ORF">VB146_08180</name>
</gene>
<feature type="region of interest" description="Disordered" evidence="1">
    <location>
        <begin position="103"/>
        <end position="141"/>
    </location>
</feature>
<proteinExistence type="predicted"/>
<dbReference type="STRING" id="1843580.A7D17_08205"/>
<dbReference type="Proteomes" id="UP001303614">
    <property type="component" value="Unassembled WGS sequence"/>
</dbReference>
<evidence type="ECO:0000256" key="2">
    <source>
        <dbReference type="SAM" id="SignalP"/>
    </source>
</evidence>
<protein>
    <submittedName>
        <fullName evidence="4">Uncharacterized protein</fullName>
    </submittedName>
</protein>
<reference evidence="4 5" key="1">
    <citation type="submission" date="2016-05" db="EMBL/GenBank/DDBJ databases">
        <title>Pathogenic, phenotypic and molecular characterisation of Xanthomonas nasturtii sp. nov. and Xanthomonas floridensis sp. nov., new species of Xanthomonas associated with watercress production in Florida.</title>
        <authorList>
            <person name="Vicente J.G."/>
            <person name="Rothwell S."/>
            <person name="Holub E.B."/>
            <person name="Studholme D.J."/>
        </authorList>
    </citation>
    <scope>NUCLEOTIDE SEQUENCE [LARGE SCALE GENOMIC DNA]</scope>
    <source>
        <strain evidence="4 5">WHRI 8848</strain>
    </source>
</reference>
<dbReference type="EMBL" id="LXNG01000056">
    <property type="protein sequence ID" value="OAG65685.1"/>
    <property type="molecule type" value="Genomic_DNA"/>
</dbReference>
<evidence type="ECO:0000313" key="3">
    <source>
        <dbReference type="EMBL" id="MEA5123834.1"/>
    </source>
</evidence>
<evidence type="ECO:0000313" key="6">
    <source>
        <dbReference type="Proteomes" id="UP001303614"/>
    </source>
</evidence>
<comment type="caution">
    <text evidence="4">The sequence shown here is derived from an EMBL/GenBank/DDBJ whole genome shotgun (WGS) entry which is preliminary data.</text>
</comment>
<feature type="compositionally biased region" description="Low complexity" evidence="1">
    <location>
        <begin position="66"/>
        <end position="76"/>
    </location>
</feature>
<evidence type="ECO:0000313" key="5">
    <source>
        <dbReference type="Proteomes" id="UP000077659"/>
    </source>
</evidence>
<feature type="signal peptide" evidence="2">
    <location>
        <begin position="1"/>
        <end position="22"/>
    </location>
</feature>
<dbReference type="Proteomes" id="UP000077659">
    <property type="component" value="Unassembled WGS sequence"/>
</dbReference>
<organism evidence="4 5">
    <name type="scientific">Xanthomonas floridensis</name>
    <dbReference type="NCBI Taxonomy" id="1843580"/>
    <lineage>
        <taxon>Bacteria</taxon>
        <taxon>Pseudomonadati</taxon>
        <taxon>Pseudomonadota</taxon>
        <taxon>Gammaproteobacteria</taxon>
        <taxon>Lysobacterales</taxon>
        <taxon>Lysobacteraceae</taxon>
        <taxon>Xanthomonas</taxon>
    </lineage>
</organism>
<evidence type="ECO:0000313" key="4">
    <source>
        <dbReference type="EMBL" id="OAG65685.1"/>
    </source>
</evidence>
<dbReference type="EMBL" id="JAYFSO010000008">
    <property type="protein sequence ID" value="MEA5123834.1"/>
    <property type="molecule type" value="Genomic_DNA"/>
</dbReference>
<keyword evidence="6" id="KW-1185">Reference proteome</keyword>
<accession>A0A1A9M5S6</accession>
<dbReference type="RefSeq" id="WP_064510863.1">
    <property type="nucleotide sequence ID" value="NZ_JAYFSN010000007.1"/>
</dbReference>
<sequence>MRACRPLLAIGALWFAALPALAQNANEARLRDALRQTSARLRQAEADLAQQQLATAAAQRERDAARQAAPAAPAAPVHDDGARIAALQRELEQQRQTLAAERARHAQQASAQQTALAQQQHQQQQAMAAERTQLHERLSRCSGDSDALYASGRELAGLYRDPAFVRFVRGRGRELFGMARVTRENRVHLLESQLQAQHTRLRGCLDGNAPPVPQSAAAP</sequence>
<feature type="region of interest" description="Disordered" evidence="1">
    <location>
        <begin position="60"/>
        <end position="79"/>
    </location>
</feature>
<reference evidence="3 6" key="2">
    <citation type="submission" date="2023-12" db="EMBL/GenBank/DDBJ databases">
        <title>Genome sequencing of Xanthomonas floridensis.</title>
        <authorList>
            <person name="Greer S."/>
            <person name="Harrison J."/>
            <person name="Grant M."/>
            <person name="Vicente J."/>
            <person name="Studholme D."/>
        </authorList>
    </citation>
    <scope>NUCLEOTIDE SEQUENCE [LARGE SCALE GENOMIC DNA]</scope>
    <source>
        <strain evidence="3 6">WHRI 8848</strain>
    </source>
</reference>
<name>A0A1A9M5S6_9XANT</name>
<dbReference type="OrthoDB" id="6009280at2"/>
<dbReference type="AlphaFoldDB" id="A0A1A9M5S6"/>
<feature type="compositionally biased region" description="Low complexity" evidence="1">
    <location>
        <begin position="103"/>
        <end position="129"/>
    </location>
</feature>
<feature type="chain" id="PRO_5008392639" evidence="2">
    <location>
        <begin position="23"/>
        <end position="219"/>
    </location>
</feature>
<keyword evidence="2" id="KW-0732">Signal</keyword>